<proteinExistence type="predicted"/>
<dbReference type="CDD" id="cd00084">
    <property type="entry name" value="HMG-box_SF"/>
    <property type="match status" value="1"/>
</dbReference>
<dbReference type="Proteomes" id="UP000224006">
    <property type="component" value="Chromosome II"/>
</dbReference>
<dbReference type="AlphaFoldDB" id="A0A2A9MMR7"/>
<dbReference type="PANTHER" id="PTHR48112">
    <property type="entry name" value="HIGH MOBILITY GROUP PROTEIN DSP1"/>
    <property type="match status" value="1"/>
</dbReference>
<evidence type="ECO:0000256" key="2">
    <source>
        <dbReference type="PROSITE-ProRule" id="PRU00267"/>
    </source>
</evidence>
<name>A0A2A9MMR7_BESBE</name>
<feature type="compositionally biased region" description="Basic and acidic residues" evidence="3">
    <location>
        <begin position="266"/>
        <end position="276"/>
    </location>
</feature>
<keyword evidence="6" id="KW-1185">Reference proteome</keyword>
<dbReference type="VEuPathDB" id="ToxoDB:BESB_038840"/>
<dbReference type="Pfam" id="PF09011">
    <property type="entry name" value="HMG_box_2"/>
    <property type="match status" value="1"/>
</dbReference>
<evidence type="ECO:0000256" key="3">
    <source>
        <dbReference type="SAM" id="MobiDB-lite"/>
    </source>
</evidence>
<feature type="DNA-binding region" description="HMG box" evidence="2">
    <location>
        <begin position="43"/>
        <end position="117"/>
    </location>
</feature>
<evidence type="ECO:0000259" key="4">
    <source>
        <dbReference type="PROSITE" id="PS50118"/>
    </source>
</evidence>
<dbReference type="RefSeq" id="XP_029221435.1">
    <property type="nucleotide sequence ID" value="XM_029362470.1"/>
</dbReference>
<accession>A0A2A9MMR7</accession>
<dbReference type="GO" id="GO:0046982">
    <property type="term" value="F:protein heterodimerization activity"/>
    <property type="evidence" value="ECO:0007669"/>
    <property type="project" value="InterPro"/>
</dbReference>
<organism evidence="5 6">
    <name type="scientific">Besnoitia besnoiti</name>
    <name type="common">Apicomplexan protozoan</name>
    <dbReference type="NCBI Taxonomy" id="94643"/>
    <lineage>
        <taxon>Eukaryota</taxon>
        <taxon>Sar</taxon>
        <taxon>Alveolata</taxon>
        <taxon>Apicomplexa</taxon>
        <taxon>Conoidasida</taxon>
        <taxon>Coccidia</taxon>
        <taxon>Eucoccidiorida</taxon>
        <taxon>Eimeriorina</taxon>
        <taxon>Sarcocystidae</taxon>
        <taxon>Besnoitia</taxon>
    </lineage>
</organism>
<dbReference type="InterPro" id="IPR009071">
    <property type="entry name" value="HMG_box_dom"/>
</dbReference>
<dbReference type="GO" id="GO:0005634">
    <property type="term" value="C:nucleus"/>
    <property type="evidence" value="ECO:0007669"/>
    <property type="project" value="UniProtKB-UniRule"/>
</dbReference>
<comment type="caution">
    <text evidence="5">The sequence shown here is derived from an EMBL/GenBank/DDBJ whole genome shotgun (WGS) entry which is preliminary data.</text>
</comment>
<feature type="domain" description="HMG box" evidence="4">
    <location>
        <begin position="43"/>
        <end position="117"/>
    </location>
</feature>
<keyword evidence="2" id="KW-0539">Nucleus</keyword>
<dbReference type="PROSITE" id="PS50118">
    <property type="entry name" value="HMG_BOX_2"/>
    <property type="match status" value="1"/>
</dbReference>
<evidence type="ECO:0000313" key="6">
    <source>
        <dbReference type="Proteomes" id="UP000224006"/>
    </source>
</evidence>
<protein>
    <submittedName>
        <fullName evidence="5">HMG (High mobility group) box domain-containing protein</fullName>
    </submittedName>
</protein>
<dbReference type="GO" id="GO:0003677">
    <property type="term" value="F:DNA binding"/>
    <property type="evidence" value="ECO:0007669"/>
    <property type="project" value="UniProtKB-UniRule"/>
</dbReference>
<dbReference type="STRING" id="94643.A0A2A9MMR7"/>
<dbReference type="InterPro" id="IPR036910">
    <property type="entry name" value="HMG_box_dom_sf"/>
</dbReference>
<dbReference type="OrthoDB" id="498543at2759"/>
<sequence length="314" mass="34373">MPLPPRAPHDHVASAVSSARATDVYGIVNMATDPEDTSAAGKPRAPLSAYFIFLSKEQATIRQQIAEQTGRERVPLAEVQKAVSERWKNLSAEERQAYNEEARLRKEEHLKQAAQHGKEKGGETKMKASVGESKRRLPDAEELFPQARINKICKLDPTLPRVTAVAAQTMNLATVLALRRFAILADGCRRGRGTLMKEDVLTMIRRGGADTKVLQGILYALDTDGSSDDEGRADLHNTAINSRNAESDEVVAGARSGQQECTDLKRDSACGKERPTLAKPRNWNGAQPAGNKKKKGGSRSLQCADITSFFSRVR</sequence>
<evidence type="ECO:0000313" key="5">
    <source>
        <dbReference type="EMBL" id="PFH37426.1"/>
    </source>
</evidence>
<dbReference type="GeneID" id="40308865"/>
<dbReference type="EMBL" id="NWUJ01000002">
    <property type="protein sequence ID" value="PFH37426.1"/>
    <property type="molecule type" value="Genomic_DNA"/>
</dbReference>
<gene>
    <name evidence="5" type="ORF">BESB_038840</name>
</gene>
<dbReference type="SMART" id="SM00398">
    <property type="entry name" value="HMG"/>
    <property type="match status" value="1"/>
</dbReference>
<keyword evidence="1 2" id="KW-0238">DNA-binding</keyword>
<reference evidence="5 6" key="1">
    <citation type="submission" date="2017-09" db="EMBL/GenBank/DDBJ databases">
        <title>Genome sequencing of Besnoitia besnoiti strain Bb-Ger1.</title>
        <authorList>
            <person name="Schares G."/>
            <person name="Venepally P."/>
            <person name="Lorenzi H.A."/>
        </authorList>
    </citation>
    <scope>NUCLEOTIDE SEQUENCE [LARGE SCALE GENOMIC DNA]</scope>
    <source>
        <strain evidence="5 6">Bb-Ger1</strain>
    </source>
</reference>
<dbReference type="KEGG" id="bbes:BESB_038840"/>
<dbReference type="SUPFAM" id="SSF47113">
    <property type="entry name" value="Histone-fold"/>
    <property type="match status" value="1"/>
</dbReference>
<dbReference type="Gene3D" id="1.10.30.10">
    <property type="entry name" value="High mobility group box domain"/>
    <property type="match status" value="1"/>
</dbReference>
<dbReference type="SUPFAM" id="SSF47095">
    <property type="entry name" value="HMG-box"/>
    <property type="match status" value="1"/>
</dbReference>
<dbReference type="InterPro" id="IPR009072">
    <property type="entry name" value="Histone-fold"/>
</dbReference>
<evidence type="ECO:0000256" key="1">
    <source>
        <dbReference type="ARBA" id="ARBA00023125"/>
    </source>
</evidence>
<feature type="region of interest" description="Disordered" evidence="3">
    <location>
        <begin position="113"/>
        <end position="136"/>
    </location>
</feature>
<feature type="region of interest" description="Disordered" evidence="3">
    <location>
        <begin position="266"/>
        <end position="300"/>
    </location>
</feature>
<dbReference type="InterPro" id="IPR050342">
    <property type="entry name" value="HMGB"/>
</dbReference>